<proteinExistence type="predicted"/>
<dbReference type="EMBL" id="JAWDGP010000851">
    <property type="protein sequence ID" value="KAK3796729.1"/>
    <property type="molecule type" value="Genomic_DNA"/>
</dbReference>
<dbReference type="Proteomes" id="UP001283361">
    <property type="component" value="Unassembled WGS sequence"/>
</dbReference>
<sequence length="103" mass="11735">MVRVSSSEMILAKECVVMSCYGLWRERFSLWHGTCRQVVCYVLSMEGPPYRRVLRAVYGGSALWACATCCLWRVRLIGVFYVLSMEGPPYRRVLRAVYGGSAL</sequence>
<organism evidence="1 2">
    <name type="scientific">Elysia crispata</name>
    <name type="common">lettuce slug</name>
    <dbReference type="NCBI Taxonomy" id="231223"/>
    <lineage>
        <taxon>Eukaryota</taxon>
        <taxon>Metazoa</taxon>
        <taxon>Spiralia</taxon>
        <taxon>Lophotrochozoa</taxon>
        <taxon>Mollusca</taxon>
        <taxon>Gastropoda</taxon>
        <taxon>Heterobranchia</taxon>
        <taxon>Euthyneura</taxon>
        <taxon>Panpulmonata</taxon>
        <taxon>Sacoglossa</taxon>
        <taxon>Placobranchoidea</taxon>
        <taxon>Plakobranchidae</taxon>
        <taxon>Elysia</taxon>
    </lineage>
</organism>
<comment type="caution">
    <text evidence="1">The sequence shown here is derived from an EMBL/GenBank/DDBJ whole genome shotgun (WGS) entry which is preliminary data.</text>
</comment>
<accession>A0AAE1AZY5</accession>
<evidence type="ECO:0000313" key="2">
    <source>
        <dbReference type="Proteomes" id="UP001283361"/>
    </source>
</evidence>
<keyword evidence="2" id="KW-1185">Reference proteome</keyword>
<gene>
    <name evidence="1" type="ORF">RRG08_037493</name>
</gene>
<dbReference type="AlphaFoldDB" id="A0AAE1AZY5"/>
<reference evidence="1" key="1">
    <citation type="journal article" date="2023" name="G3 (Bethesda)">
        <title>A reference genome for the long-term kleptoplast-retaining sea slug Elysia crispata morphotype clarki.</title>
        <authorList>
            <person name="Eastman K.E."/>
            <person name="Pendleton A.L."/>
            <person name="Shaikh M.A."/>
            <person name="Suttiyut T."/>
            <person name="Ogas R."/>
            <person name="Tomko P."/>
            <person name="Gavelis G."/>
            <person name="Widhalm J.R."/>
            <person name="Wisecaver J.H."/>
        </authorList>
    </citation>
    <scope>NUCLEOTIDE SEQUENCE</scope>
    <source>
        <strain evidence="1">ECLA1</strain>
    </source>
</reference>
<name>A0AAE1AZY5_9GAST</name>
<evidence type="ECO:0000313" key="1">
    <source>
        <dbReference type="EMBL" id="KAK3796729.1"/>
    </source>
</evidence>
<protein>
    <submittedName>
        <fullName evidence="1">Uncharacterized protein</fullName>
    </submittedName>
</protein>